<reference evidence="15 16" key="1">
    <citation type="journal article" date="2013" name="Curr. Biol.">
        <title>The Genome of the Foraminiferan Reticulomyxa filosa.</title>
        <authorList>
            <person name="Glockner G."/>
            <person name="Hulsmann N."/>
            <person name="Schleicher M."/>
            <person name="Noegel A.A."/>
            <person name="Eichinger L."/>
            <person name="Gallinger C."/>
            <person name="Pawlowski J."/>
            <person name="Sierra R."/>
            <person name="Euteneuer U."/>
            <person name="Pillet L."/>
            <person name="Moustafa A."/>
            <person name="Platzer M."/>
            <person name="Groth M."/>
            <person name="Szafranski K."/>
            <person name="Schliwa M."/>
        </authorList>
    </citation>
    <scope>NUCLEOTIDE SEQUENCE [LARGE SCALE GENOMIC DNA]</scope>
</reference>
<keyword evidence="6 13" id="KW-0963">Cytoplasm</keyword>
<evidence type="ECO:0000256" key="13">
    <source>
        <dbReference type="RuleBase" id="RU364099"/>
    </source>
</evidence>
<dbReference type="EMBL" id="ASPP01003844">
    <property type="protein sequence ID" value="ETO32899.1"/>
    <property type="molecule type" value="Genomic_DNA"/>
</dbReference>
<comment type="subcellular location">
    <subcellularLocation>
        <location evidence="2 13">Cytoplasm</location>
    </subcellularLocation>
</comment>
<dbReference type="GO" id="GO:0000166">
    <property type="term" value="F:nucleotide binding"/>
    <property type="evidence" value="ECO:0007669"/>
    <property type="project" value="UniProtKB-KW"/>
</dbReference>
<proteinExistence type="inferred from homology"/>
<comment type="caution">
    <text evidence="15">The sequence shown here is derived from an EMBL/GenBank/DDBJ whole genome shotgun (WGS) entry which is preliminary data.</text>
</comment>
<dbReference type="AlphaFoldDB" id="X6P4A9"/>
<dbReference type="NCBIfam" id="TIGR01203">
    <property type="entry name" value="HGPRTase"/>
    <property type="match status" value="1"/>
</dbReference>
<dbReference type="GO" id="GO:0032263">
    <property type="term" value="P:GMP salvage"/>
    <property type="evidence" value="ECO:0007669"/>
    <property type="project" value="TreeGrafter"/>
</dbReference>
<dbReference type="GO" id="GO:0006166">
    <property type="term" value="P:purine ribonucleoside salvage"/>
    <property type="evidence" value="ECO:0007669"/>
    <property type="project" value="UniProtKB-KW"/>
</dbReference>
<keyword evidence="10 13" id="KW-0660">Purine salvage</keyword>
<keyword evidence="7 13" id="KW-0328">Glycosyltransferase</keyword>
<gene>
    <name evidence="15" type="ORF">RFI_04222</name>
</gene>
<dbReference type="GO" id="GO:0046100">
    <property type="term" value="P:hypoxanthine metabolic process"/>
    <property type="evidence" value="ECO:0007669"/>
    <property type="project" value="TreeGrafter"/>
</dbReference>
<dbReference type="InterPro" id="IPR029057">
    <property type="entry name" value="PRTase-like"/>
</dbReference>
<evidence type="ECO:0000313" key="15">
    <source>
        <dbReference type="EMBL" id="ETO32899.1"/>
    </source>
</evidence>
<comment type="catalytic activity">
    <reaction evidence="13">
        <text>IMP + diphosphate = hypoxanthine + 5-phospho-alpha-D-ribose 1-diphosphate</text>
        <dbReference type="Rhea" id="RHEA:17973"/>
        <dbReference type="ChEBI" id="CHEBI:17368"/>
        <dbReference type="ChEBI" id="CHEBI:33019"/>
        <dbReference type="ChEBI" id="CHEBI:58017"/>
        <dbReference type="ChEBI" id="CHEBI:58053"/>
        <dbReference type="EC" id="2.4.2.8"/>
    </reaction>
</comment>
<dbReference type="Pfam" id="PF00156">
    <property type="entry name" value="Pribosyltran"/>
    <property type="match status" value="1"/>
</dbReference>
<dbReference type="UniPathway" id="UPA00591">
    <property type="reaction ID" value="UER00648"/>
</dbReference>
<sequence length="292" mass="34163">MSIDLFFFLEEQFLRCWPPFTKEQQVFSTLTLIIHTLIGGHQNTIFQTKEQVPFCFSTKRHYNQLQLEKLISHLVLYFLFLDYKNSRINQFVGMTQKETENDINAESKEFSEKIEEVLYTEKDIDSRVRELAAKISKDYTGKELVVVGLLRGAFMFMSDLVKRITVPIEIDFMVLSSYHGTESQGSVCVQKDMQIDPMDKDILIVEDLIDTGNTLAWLCEHLKSKKCKSVRLCTLFNKQTTRRVKHVNVDYVGFNCDDKFIVGYGMDFDQKWRNLPYIAVLKKEVYENIKGH</sequence>
<comment type="cofactor">
    <cofactor evidence="1 13">
        <name>Mg(2+)</name>
        <dbReference type="ChEBI" id="CHEBI:18420"/>
    </cofactor>
</comment>
<accession>X6P4A9</accession>
<keyword evidence="16" id="KW-1185">Reference proteome</keyword>
<evidence type="ECO:0000313" key="16">
    <source>
        <dbReference type="Proteomes" id="UP000023152"/>
    </source>
</evidence>
<evidence type="ECO:0000256" key="12">
    <source>
        <dbReference type="ARBA" id="ARBA00022842"/>
    </source>
</evidence>
<dbReference type="SUPFAM" id="SSF53271">
    <property type="entry name" value="PRTase-like"/>
    <property type="match status" value="1"/>
</dbReference>
<evidence type="ECO:0000256" key="2">
    <source>
        <dbReference type="ARBA" id="ARBA00004496"/>
    </source>
</evidence>
<keyword evidence="8 13" id="KW-0808">Transferase</keyword>
<name>X6P4A9_RETFI</name>
<dbReference type="Gene3D" id="3.40.50.2020">
    <property type="match status" value="1"/>
</dbReference>
<protein>
    <recommendedName>
        <fullName evidence="5 13">Hypoxanthine phosphoribosyltransferase</fullName>
        <ecNumber evidence="5 13">2.4.2.8</ecNumber>
    </recommendedName>
</protein>
<dbReference type="InterPro" id="IPR005904">
    <property type="entry name" value="Hxn_phspho_trans"/>
</dbReference>
<feature type="domain" description="Phosphoribosyltransferase" evidence="14">
    <location>
        <begin position="123"/>
        <end position="268"/>
    </location>
</feature>
<keyword evidence="11 13" id="KW-0547">Nucleotide-binding</keyword>
<evidence type="ECO:0000256" key="6">
    <source>
        <dbReference type="ARBA" id="ARBA00022490"/>
    </source>
</evidence>
<comment type="pathway">
    <text evidence="3 13">Purine metabolism; IMP biosynthesis via salvage pathway; IMP from hypoxanthine: step 1/1.</text>
</comment>
<dbReference type="EC" id="2.4.2.8" evidence="5 13"/>
<evidence type="ECO:0000256" key="11">
    <source>
        <dbReference type="ARBA" id="ARBA00022741"/>
    </source>
</evidence>
<dbReference type="FunFam" id="3.40.50.2020:FF:000006">
    <property type="entry name" value="Hypoxanthine phosphoribosyltransferase"/>
    <property type="match status" value="1"/>
</dbReference>
<dbReference type="GO" id="GO:0004422">
    <property type="term" value="F:hypoxanthine phosphoribosyltransferase activity"/>
    <property type="evidence" value="ECO:0007669"/>
    <property type="project" value="InterPro"/>
</dbReference>
<dbReference type="OrthoDB" id="9449045at2759"/>
<evidence type="ECO:0000256" key="7">
    <source>
        <dbReference type="ARBA" id="ARBA00022676"/>
    </source>
</evidence>
<dbReference type="GO" id="GO:0006178">
    <property type="term" value="P:guanine salvage"/>
    <property type="evidence" value="ECO:0007669"/>
    <property type="project" value="TreeGrafter"/>
</dbReference>
<dbReference type="PANTHER" id="PTHR43340">
    <property type="entry name" value="HYPOXANTHINE-GUANINE PHOSPHORIBOSYLTRANSFERASE"/>
    <property type="match status" value="1"/>
</dbReference>
<dbReference type="GO" id="GO:0000287">
    <property type="term" value="F:magnesium ion binding"/>
    <property type="evidence" value="ECO:0007669"/>
    <property type="project" value="TreeGrafter"/>
</dbReference>
<organism evidence="15 16">
    <name type="scientific">Reticulomyxa filosa</name>
    <dbReference type="NCBI Taxonomy" id="46433"/>
    <lineage>
        <taxon>Eukaryota</taxon>
        <taxon>Sar</taxon>
        <taxon>Rhizaria</taxon>
        <taxon>Retaria</taxon>
        <taxon>Foraminifera</taxon>
        <taxon>Monothalamids</taxon>
        <taxon>Reticulomyxidae</taxon>
        <taxon>Reticulomyxa</taxon>
    </lineage>
</organism>
<evidence type="ECO:0000256" key="10">
    <source>
        <dbReference type="ARBA" id="ARBA00022726"/>
    </source>
</evidence>
<evidence type="ECO:0000256" key="9">
    <source>
        <dbReference type="ARBA" id="ARBA00022723"/>
    </source>
</evidence>
<dbReference type="InterPro" id="IPR000836">
    <property type="entry name" value="PRTase_dom"/>
</dbReference>
<dbReference type="InterPro" id="IPR050408">
    <property type="entry name" value="HGPRT"/>
</dbReference>
<comment type="similarity">
    <text evidence="4 13">Belongs to the purine/pyrimidine phosphoribosyltransferase family.</text>
</comment>
<evidence type="ECO:0000259" key="14">
    <source>
        <dbReference type="Pfam" id="PF00156"/>
    </source>
</evidence>
<dbReference type="Proteomes" id="UP000023152">
    <property type="component" value="Unassembled WGS sequence"/>
</dbReference>
<dbReference type="GO" id="GO:0032264">
    <property type="term" value="P:IMP salvage"/>
    <property type="evidence" value="ECO:0007669"/>
    <property type="project" value="UniProtKB-UniPathway"/>
</dbReference>
<dbReference type="PANTHER" id="PTHR43340:SF1">
    <property type="entry name" value="HYPOXANTHINE PHOSPHORIBOSYLTRANSFERASE"/>
    <property type="match status" value="1"/>
</dbReference>
<keyword evidence="12 13" id="KW-0460">Magnesium</keyword>
<keyword evidence="9 13" id="KW-0479">Metal-binding</keyword>
<dbReference type="CDD" id="cd06223">
    <property type="entry name" value="PRTases_typeI"/>
    <property type="match status" value="1"/>
</dbReference>
<evidence type="ECO:0000256" key="4">
    <source>
        <dbReference type="ARBA" id="ARBA00008391"/>
    </source>
</evidence>
<evidence type="ECO:0000256" key="1">
    <source>
        <dbReference type="ARBA" id="ARBA00001946"/>
    </source>
</evidence>
<evidence type="ECO:0000256" key="5">
    <source>
        <dbReference type="ARBA" id="ARBA00011895"/>
    </source>
</evidence>
<evidence type="ECO:0000256" key="8">
    <source>
        <dbReference type="ARBA" id="ARBA00022679"/>
    </source>
</evidence>
<evidence type="ECO:0000256" key="3">
    <source>
        <dbReference type="ARBA" id="ARBA00004669"/>
    </source>
</evidence>
<dbReference type="GO" id="GO:0005829">
    <property type="term" value="C:cytosol"/>
    <property type="evidence" value="ECO:0007669"/>
    <property type="project" value="TreeGrafter"/>
</dbReference>